<accession>A0A194XG51</accession>
<dbReference type="InterPro" id="IPR052895">
    <property type="entry name" value="HetReg/Transcr_Mod"/>
</dbReference>
<evidence type="ECO:0000313" key="3">
    <source>
        <dbReference type="Proteomes" id="UP000070700"/>
    </source>
</evidence>
<dbReference type="AlphaFoldDB" id="A0A194XG51"/>
<evidence type="ECO:0000313" key="2">
    <source>
        <dbReference type="EMBL" id="KUJ19175.1"/>
    </source>
</evidence>
<dbReference type="PANTHER" id="PTHR24148:SF73">
    <property type="entry name" value="HET DOMAIN PROTEIN (AFU_ORTHOLOGUE AFUA_8G01020)"/>
    <property type="match status" value="1"/>
</dbReference>
<feature type="domain" description="Heterokaryon incompatibility" evidence="1">
    <location>
        <begin position="1"/>
        <end position="75"/>
    </location>
</feature>
<dbReference type="InterPro" id="IPR010730">
    <property type="entry name" value="HET"/>
</dbReference>
<gene>
    <name evidence="2" type="ORF">LY89DRAFT_773274</name>
</gene>
<dbReference type="OrthoDB" id="194358at2759"/>
<reference evidence="2 3" key="1">
    <citation type="submission" date="2015-10" db="EMBL/GenBank/DDBJ databases">
        <title>Full genome of DAOMC 229536 Phialocephala scopiformis, a fungal endophyte of spruce producing the potent anti-insectan compound rugulosin.</title>
        <authorList>
            <consortium name="DOE Joint Genome Institute"/>
            <person name="Walker A.K."/>
            <person name="Frasz S.L."/>
            <person name="Seifert K.A."/>
            <person name="Miller J.D."/>
            <person name="Mondo S.J."/>
            <person name="Labutti K."/>
            <person name="Lipzen A."/>
            <person name="Dockter R."/>
            <person name="Kennedy M."/>
            <person name="Grigoriev I.V."/>
            <person name="Spatafora J.W."/>
        </authorList>
    </citation>
    <scope>NUCLEOTIDE SEQUENCE [LARGE SCALE GENOMIC DNA]</scope>
    <source>
        <strain evidence="2 3">CBS 120377</strain>
    </source>
</reference>
<dbReference type="Proteomes" id="UP000070700">
    <property type="component" value="Unassembled WGS sequence"/>
</dbReference>
<evidence type="ECO:0000259" key="1">
    <source>
        <dbReference type="Pfam" id="PF06985"/>
    </source>
</evidence>
<sequence>MRSIYSKAKGVFISLGEAAEDSRLVPSLAETLVAWEDDSQGPIEQIINPRRKNEFCALQALLTRTYWTRVWVVQEVNSAKEAHILCGEDLLPWETLLRAQNIVNLNQSALWKLVKDDPRLASFTSDVWYEGPRGLLSHIGNEEPSLFEALRWHCTKESTLPEDKVYAILGITTAKEDPAMVIDYSRGVEQLYIDTTKYIIQSTRRLDVICGMQRPHHLKSAMELPSWVVNWVDAYTSCLLDGSTGEVEATGSREASFEFSKDGRMVTVEGIHLGTISSVAEFPVSENENIPEEREPSCLDRFCLSSLMLGNPQEATIPDLLRLCKSFTCSRILRDVEILAELSDADATRMILAVFAYLAIQENTMIVGPPMADLAQELTERYSEQDLDSWSEIILSDLETILHSRDSFICSDGLLGSGFGQIEAGCEVFAILGCAAAVILLPTGINIDGIESFKVIGDSYLDGYMLGEALVKLDQQKLKLKKLVLV</sequence>
<dbReference type="RefSeq" id="XP_018073530.1">
    <property type="nucleotide sequence ID" value="XM_018221930.1"/>
</dbReference>
<protein>
    <recommendedName>
        <fullName evidence="1">Heterokaryon incompatibility domain-containing protein</fullName>
    </recommendedName>
</protein>
<dbReference type="GeneID" id="28831656"/>
<organism evidence="2 3">
    <name type="scientific">Mollisia scopiformis</name>
    <name type="common">Conifer needle endophyte fungus</name>
    <name type="synonym">Phialocephala scopiformis</name>
    <dbReference type="NCBI Taxonomy" id="149040"/>
    <lineage>
        <taxon>Eukaryota</taxon>
        <taxon>Fungi</taxon>
        <taxon>Dikarya</taxon>
        <taxon>Ascomycota</taxon>
        <taxon>Pezizomycotina</taxon>
        <taxon>Leotiomycetes</taxon>
        <taxon>Helotiales</taxon>
        <taxon>Mollisiaceae</taxon>
        <taxon>Mollisia</taxon>
    </lineage>
</organism>
<dbReference type="EMBL" id="KQ947411">
    <property type="protein sequence ID" value="KUJ19175.1"/>
    <property type="molecule type" value="Genomic_DNA"/>
</dbReference>
<dbReference type="Pfam" id="PF06985">
    <property type="entry name" value="HET"/>
    <property type="match status" value="1"/>
</dbReference>
<proteinExistence type="predicted"/>
<dbReference type="InParanoid" id="A0A194XG51"/>
<dbReference type="STRING" id="149040.A0A194XG51"/>
<dbReference type="PANTHER" id="PTHR24148">
    <property type="entry name" value="ANKYRIN REPEAT DOMAIN-CONTAINING PROTEIN 39 HOMOLOG-RELATED"/>
    <property type="match status" value="1"/>
</dbReference>
<keyword evidence="3" id="KW-1185">Reference proteome</keyword>
<name>A0A194XG51_MOLSC</name>
<dbReference type="KEGG" id="psco:LY89DRAFT_773274"/>